<gene>
    <name evidence="1" type="ORF">SAMN05660493_01637</name>
</gene>
<dbReference type="SUPFAM" id="SSF53756">
    <property type="entry name" value="UDP-Glycosyltransferase/glycogen phosphorylase"/>
    <property type="match status" value="1"/>
</dbReference>
<keyword evidence="2" id="KW-1185">Reference proteome</keyword>
<accession>A0A1U7PTP5</accession>
<evidence type="ECO:0000313" key="2">
    <source>
        <dbReference type="Proteomes" id="UP000187261"/>
    </source>
</evidence>
<organism evidence="1 2">
    <name type="scientific">Epilithonimonas bovis DSM 19482</name>
    <dbReference type="NCBI Taxonomy" id="1121284"/>
    <lineage>
        <taxon>Bacteria</taxon>
        <taxon>Pseudomonadati</taxon>
        <taxon>Bacteroidota</taxon>
        <taxon>Flavobacteriia</taxon>
        <taxon>Flavobacteriales</taxon>
        <taxon>Weeksellaceae</taxon>
        <taxon>Chryseobacterium group</taxon>
        <taxon>Epilithonimonas</taxon>
    </lineage>
</organism>
<proteinExistence type="predicted"/>
<dbReference type="STRING" id="1121284.SAMN05660493_01637"/>
<protein>
    <submittedName>
        <fullName evidence="1">Uncharacterized protein</fullName>
    </submittedName>
</protein>
<dbReference type="Proteomes" id="UP000187261">
    <property type="component" value="Unassembled WGS sequence"/>
</dbReference>
<sequence length="376" mass="43585">MKKELQIISFNYPYPPSYGGLIDAYYKIKALSELGVKIHLHCFVENIPAVIDEEVASLVDNIFFYRKKRNPLLFLFKDPFSVKIRTSKILLQNVEKIDAPVLFEGLQTTGIAKYLKHKSIFLRLHNNEEVYYKGLSQSEENFVKKIVYYFESYKYRFYQKSKFALFETVFCLSQKEYNEVNSNTGNASLIGIFHGNTHVKTLEGRGEYFLFHGDLSISDNRKALYSVIEVFEKLPQYNLVVASDKATPKIKQNLSKHQNIKLVPIKNQDNLNLLLSHAQANILLSYQKSGTKVKLFNTLFNSRFTIINDNITDDPQLINLCTLINDKTELRDKIIEIATQDFKMYSQKQIVLENNYSDLNMAKRMADIIFKDQAGQ</sequence>
<dbReference type="AlphaFoldDB" id="A0A1U7PTP5"/>
<dbReference type="RefSeq" id="WP_076783129.1">
    <property type="nucleotide sequence ID" value="NZ_FTPU01000014.1"/>
</dbReference>
<name>A0A1U7PTP5_9FLAO</name>
<dbReference type="OrthoDB" id="1094459at2"/>
<dbReference type="EMBL" id="FTPU01000014">
    <property type="protein sequence ID" value="SIT96936.1"/>
    <property type="molecule type" value="Genomic_DNA"/>
</dbReference>
<dbReference type="Gene3D" id="3.40.50.2000">
    <property type="entry name" value="Glycogen Phosphorylase B"/>
    <property type="match status" value="1"/>
</dbReference>
<evidence type="ECO:0000313" key="1">
    <source>
        <dbReference type="EMBL" id="SIT96936.1"/>
    </source>
</evidence>
<reference evidence="2" key="1">
    <citation type="submission" date="2016-10" db="EMBL/GenBank/DDBJ databases">
        <authorList>
            <person name="Varghese N."/>
            <person name="Submissions S."/>
        </authorList>
    </citation>
    <scope>NUCLEOTIDE SEQUENCE [LARGE SCALE GENOMIC DNA]</scope>
    <source>
        <strain evidence="2">DSM 19482</strain>
    </source>
</reference>